<name>F6EIB3_HOYSD</name>
<evidence type="ECO:0008006" key="4">
    <source>
        <dbReference type="Google" id="ProtNLM"/>
    </source>
</evidence>
<keyword evidence="3" id="KW-1185">Reference proteome</keyword>
<dbReference type="AlphaFoldDB" id="F6EIB3"/>
<organism evidence="2 3">
    <name type="scientific">Hoyosella subflava (strain DSM 45089 / JCM 17490 / NBRC 109087 / DQS3-9A1)</name>
    <name type="common">Amycolicicoccus subflavus</name>
    <dbReference type="NCBI Taxonomy" id="443218"/>
    <lineage>
        <taxon>Bacteria</taxon>
        <taxon>Bacillati</taxon>
        <taxon>Actinomycetota</taxon>
        <taxon>Actinomycetes</taxon>
        <taxon>Mycobacteriales</taxon>
        <taxon>Hoyosellaceae</taxon>
        <taxon>Hoyosella</taxon>
    </lineage>
</organism>
<gene>
    <name evidence="2" type="ordered locus">AS9A_2773</name>
</gene>
<dbReference type="InterPro" id="IPR024520">
    <property type="entry name" value="DUF3558"/>
</dbReference>
<evidence type="ECO:0000313" key="2">
    <source>
        <dbReference type="EMBL" id="AEF41220.1"/>
    </source>
</evidence>
<dbReference type="EMBL" id="CP002786">
    <property type="protein sequence ID" value="AEF41220.1"/>
    <property type="molecule type" value="Genomic_DNA"/>
</dbReference>
<dbReference type="Pfam" id="PF12079">
    <property type="entry name" value="DUF3558"/>
    <property type="match status" value="1"/>
</dbReference>
<reference evidence="2 3" key="1">
    <citation type="journal article" date="2011" name="J. Bacteriol.">
        <title>Complete genome sequence of Amycolicicoccus subflavus DQS3-9A1T, an actinomycete isolated from crude oil-polluted soil.</title>
        <authorList>
            <person name="Cai M."/>
            <person name="Chen W.M."/>
            <person name="Nie Y."/>
            <person name="Chi C.Q."/>
            <person name="Wang Y.N."/>
            <person name="Tang Y.Q."/>
            <person name="Li G.Y."/>
            <person name="Wu X.L."/>
        </authorList>
    </citation>
    <scope>NUCLEOTIDE SEQUENCE [LARGE SCALE GENOMIC DNA]</scope>
    <source>
        <strain evidence="3">DSM 45089 / DQS3-9A1</strain>
    </source>
</reference>
<dbReference type="STRING" id="443218.AS9A_2773"/>
<feature type="signal peptide" evidence="1">
    <location>
        <begin position="1"/>
        <end position="25"/>
    </location>
</feature>
<dbReference type="HOGENOM" id="CLU_1425307_0_0_11"/>
<evidence type="ECO:0000256" key="1">
    <source>
        <dbReference type="SAM" id="SignalP"/>
    </source>
</evidence>
<dbReference type="OrthoDB" id="4552889at2"/>
<dbReference type="Proteomes" id="UP000009235">
    <property type="component" value="Chromosome"/>
</dbReference>
<dbReference type="KEGG" id="asd:AS9A_2773"/>
<proteinExistence type="predicted"/>
<feature type="chain" id="PRO_5003339263" description="DUF3558 domain-containing protein" evidence="1">
    <location>
        <begin position="26"/>
        <end position="208"/>
    </location>
</feature>
<dbReference type="PROSITE" id="PS51257">
    <property type="entry name" value="PROKAR_LIPOPROTEIN"/>
    <property type="match status" value="1"/>
</dbReference>
<accession>F6EIB3</accession>
<protein>
    <recommendedName>
        <fullName evidence="4">DUF3558 domain-containing protein</fullName>
    </recommendedName>
</protein>
<sequence length="208" mass="22916">MRRFRLLSVLSATFFVLVAGCVAPAAGSEQSDAAYQPEASRAYSERHGIPYYDTDPYQYPYHPCVEIPPDVIEALGHDPASGERDTLGRPNAGWRTCTWTNRDPWFSVSIASTSYTLADWRANAEYHEFETSTIHERPALQARWAKDTADSCHIAIPAAPGMAMMTFSTGSSRNKPPAGQTSCSMATHYLSDFEPYLPAAFGHGDLSE</sequence>
<dbReference type="RefSeq" id="WP_013807569.1">
    <property type="nucleotide sequence ID" value="NC_015564.1"/>
</dbReference>
<evidence type="ECO:0000313" key="3">
    <source>
        <dbReference type="Proteomes" id="UP000009235"/>
    </source>
</evidence>
<keyword evidence="1" id="KW-0732">Signal</keyword>